<comment type="similarity">
    <text evidence="2">Belongs to the glycosyl hydrolase 17 family.</text>
</comment>
<dbReference type="PANTHER" id="PTHR16631:SF13">
    <property type="entry name" value="GLUCAN ENDO-1,3-BETA-GLUCOSIDASE EGLC-RELATED"/>
    <property type="match status" value="1"/>
</dbReference>
<dbReference type="GO" id="GO:0009277">
    <property type="term" value="C:fungal-type cell wall"/>
    <property type="evidence" value="ECO:0007669"/>
    <property type="project" value="TreeGrafter"/>
</dbReference>
<gene>
    <name evidence="5" type="ORF">BGTH12_LOCUS7770</name>
</gene>
<sequence length="300" mass="32697">MLLSTYVGIAISIGSSNALIQGFNAQVRNTDGSCKTQSDWEADFNTTLSLPGNFDSLRLFSSLECNAINVIAPAAIATGGKVLAGISVQHPELFAVEKQQLLEAVTNHGSEWLAAVSVGYDELGSDEYMSNSLAEKIYDVRGMLSTVVKNKTNVLVGHIDTWTAWINEKNSPVIKACDFIGTKLNLSLQNNDIISIKDSVKAYYDSLDQVRETVAATGSNSSIWITEGGLPAISNPVFEVVPTIEIAQAIWKNIACPLFEIYNVFWRSLQHKQESSSLGIVDAEGKLLYDLTCQSFVYNN</sequence>
<evidence type="ECO:0000256" key="1">
    <source>
        <dbReference type="ARBA" id="ARBA00000382"/>
    </source>
</evidence>
<keyword evidence="4" id="KW-0378">Hydrolase</keyword>
<dbReference type="AlphaFoldDB" id="A0A9W4D9U1"/>
<evidence type="ECO:0000313" key="5">
    <source>
        <dbReference type="EMBL" id="CAD6506412.1"/>
    </source>
</evidence>
<dbReference type="GO" id="GO:0005576">
    <property type="term" value="C:extracellular region"/>
    <property type="evidence" value="ECO:0007669"/>
    <property type="project" value="TreeGrafter"/>
</dbReference>
<comment type="caution">
    <text evidence="5">The sequence shown here is derived from an EMBL/GenBank/DDBJ whole genome shotgun (WGS) entry which is preliminary data.</text>
</comment>
<dbReference type="GO" id="GO:0071555">
    <property type="term" value="P:cell wall organization"/>
    <property type="evidence" value="ECO:0007669"/>
    <property type="project" value="TreeGrafter"/>
</dbReference>
<comment type="catalytic activity">
    <reaction evidence="1">
        <text>Hydrolysis of (1-&gt;3)-beta-D-glucosidic linkages in (1-&gt;3)-beta-D-glucans.</text>
        <dbReference type="EC" id="3.2.1.39"/>
    </reaction>
</comment>
<evidence type="ECO:0000256" key="2">
    <source>
        <dbReference type="ARBA" id="ARBA00008773"/>
    </source>
</evidence>
<dbReference type="EC" id="3.2.1.39" evidence="3"/>
<protein>
    <recommendedName>
        <fullName evidence="3">glucan endo-1,3-beta-D-glucosidase</fullName>
        <ecNumber evidence="3">3.2.1.39</ecNumber>
    </recommendedName>
</protein>
<evidence type="ECO:0000313" key="6">
    <source>
        <dbReference type="Proteomes" id="UP000683417"/>
    </source>
</evidence>
<dbReference type="GO" id="GO:0009986">
    <property type="term" value="C:cell surface"/>
    <property type="evidence" value="ECO:0007669"/>
    <property type="project" value="TreeGrafter"/>
</dbReference>
<dbReference type="InterPro" id="IPR050732">
    <property type="entry name" value="Beta-glucan_modifiers"/>
</dbReference>
<evidence type="ECO:0000256" key="3">
    <source>
        <dbReference type="ARBA" id="ARBA00012780"/>
    </source>
</evidence>
<dbReference type="Proteomes" id="UP000683417">
    <property type="component" value="Unassembled WGS sequence"/>
</dbReference>
<dbReference type="EMBL" id="CAJHIT010000010">
    <property type="protein sequence ID" value="CAD6506412.1"/>
    <property type="molecule type" value="Genomic_DNA"/>
</dbReference>
<dbReference type="PANTHER" id="PTHR16631">
    <property type="entry name" value="GLUCAN 1,3-BETA-GLUCOSIDASE"/>
    <property type="match status" value="1"/>
</dbReference>
<evidence type="ECO:0000256" key="4">
    <source>
        <dbReference type="ARBA" id="ARBA00022801"/>
    </source>
</evidence>
<accession>A0A9W4D9U1</accession>
<organism evidence="5 6">
    <name type="scientific">Blumeria graminis f. sp. triticale</name>
    <dbReference type="NCBI Taxonomy" id="1689686"/>
    <lineage>
        <taxon>Eukaryota</taxon>
        <taxon>Fungi</taxon>
        <taxon>Dikarya</taxon>
        <taxon>Ascomycota</taxon>
        <taxon>Pezizomycotina</taxon>
        <taxon>Leotiomycetes</taxon>
        <taxon>Erysiphales</taxon>
        <taxon>Erysiphaceae</taxon>
        <taxon>Blumeria</taxon>
    </lineage>
</organism>
<dbReference type="GO" id="GO:0042973">
    <property type="term" value="F:glucan endo-1,3-beta-D-glucosidase activity"/>
    <property type="evidence" value="ECO:0007669"/>
    <property type="project" value="UniProtKB-EC"/>
</dbReference>
<reference evidence="5" key="1">
    <citation type="submission" date="2020-10" db="EMBL/GenBank/DDBJ databases">
        <authorList>
            <person name="Muller C M."/>
        </authorList>
    </citation>
    <scope>NUCLEOTIDE SEQUENCE</scope>
    <source>
        <strain evidence="5">THUN-12</strain>
    </source>
</reference>
<name>A0A9W4D9U1_BLUGR</name>
<proteinExistence type="inferred from homology"/>